<evidence type="ECO:0000256" key="2">
    <source>
        <dbReference type="SAM" id="Phobius"/>
    </source>
</evidence>
<dbReference type="OrthoDB" id="8766834at2"/>
<feature type="transmembrane region" description="Helical" evidence="2">
    <location>
        <begin position="363"/>
        <end position="387"/>
    </location>
</feature>
<evidence type="ECO:0000313" key="4">
    <source>
        <dbReference type="Proteomes" id="UP000475582"/>
    </source>
</evidence>
<name>A0A6L6PR50_9BURK</name>
<dbReference type="EMBL" id="WNKY01000039">
    <property type="protein sequence ID" value="MTV40685.1"/>
    <property type="molecule type" value="Genomic_DNA"/>
</dbReference>
<dbReference type="AlphaFoldDB" id="A0A6L6PR50"/>
<dbReference type="Proteomes" id="UP000475582">
    <property type="component" value="Unassembled WGS sequence"/>
</dbReference>
<keyword evidence="4" id="KW-1185">Reference proteome</keyword>
<keyword evidence="2" id="KW-0812">Transmembrane</keyword>
<feature type="region of interest" description="Disordered" evidence="1">
    <location>
        <begin position="328"/>
        <end position="356"/>
    </location>
</feature>
<organism evidence="3 4">
    <name type="scientific">Duganella radicis</name>
    <dbReference type="NCBI Taxonomy" id="551988"/>
    <lineage>
        <taxon>Bacteria</taxon>
        <taxon>Pseudomonadati</taxon>
        <taxon>Pseudomonadota</taxon>
        <taxon>Betaproteobacteria</taxon>
        <taxon>Burkholderiales</taxon>
        <taxon>Oxalobacteraceae</taxon>
        <taxon>Telluria group</taxon>
        <taxon>Duganella</taxon>
    </lineage>
</organism>
<evidence type="ECO:0000313" key="3">
    <source>
        <dbReference type="EMBL" id="MTV40685.1"/>
    </source>
</evidence>
<proteinExistence type="predicted"/>
<sequence>MIDYVGHMAVLDELHARLRLASYSNPDEHKAQARTLDALAQDGDLARLGALTDHLLAHAAGDGAELDMLQQAADLWRDGLDIYDDVGKARAALESSLTDPAAPDALGKFQQANALLSGLEQRANQVITAAMALPAQMSPPHYLGRHPRQADKKTPDWNWGDLFLARRTDAFVRNIAAKAGHDGGARAFAFGVLAGYGGNVAGSAFQTRTVGGPRRAHPYRYRLARYAAGGWLQEHRADLPSLKKLAQLLRWGAPGLPPQLPAQIEQLLQDSLSGTYDMRVTAPLPDLNAGYQRMLRHIDLLATFEMPPLPAPMLLALEIRKAAKPDAFPPLDTGVKPASSGGAPPGGAPSKSDSEETKSKTCWAGLLVALIAIGIVLLCIFTLGAVCGGGSPKKDPSFPEPQPGTNGQALSAFAATDEAVHICDVLAQLQMYLWQGFSDAADYLAVLGIIYPNALQLLQPVHAQFTVMPPSAPFPRRASAQPNAGYETAPLTPVEHVAGGPPPHPPLSTPDHYVTAAVRLANNIWEQLARGDFDSPNLDMDADRDAGHHCWDIATGSINDDPVPEVALAYPQTAL</sequence>
<protein>
    <submittedName>
        <fullName evidence="3">Uncharacterized protein</fullName>
    </submittedName>
</protein>
<keyword evidence="2" id="KW-1133">Transmembrane helix</keyword>
<evidence type="ECO:0000256" key="1">
    <source>
        <dbReference type="SAM" id="MobiDB-lite"/>
    </source>
</evidence>
<reference evidence="3 4" key="1">
    <citation type="submission" date="2019-11" db="EMBL/GenBank/DDBJ databases">
        <title>Type strains purchased from KCTC, JCM and DSMZ.</title>
        <authorList>
            <person name="Lu H."/>
        </authorList>
    </citation>
    <scope>NUCLEOTIDE SEQUENCE [LARGE SCALE GENOMIC DNA]</scope>
    <source>
        <strain evidence="3 4">KCTC 22382</strain>
    </source>
</reference>
<accession>A0A6L6PR50</accession>
<gene>
    <name evidence="3" type="ORF">GM676_24285</name>
</gene>
<dbReference type="RefSeq" id="WP_155466748.1">
    <property type="nucleotide sequence ID" value="NZ_WNKY01000039.1"/>
</dbReference>
<keyword evidence="2" id="KW-0472">Membrane</keyword>
<comment type="caution">
    <text evidence="3">The sequence shown here is derived from an EMBL/GenBank/DDBJ whole genome shotgun (WGS) entry which is preliminary data.</text>
</comment>